<dbReference type="PRINTS" id="PR00411">
    <property type="entry name" value="PNDRDTASEI"/>
</dbReference>
<dbReference type="InterPro" id="IPR046952">
    <property type="entry name" value="GSHR/TRXR-like"/>
</dbReference>
<evidence type="ECO:0000259" key="18">
    <source>
        <dbReference type="Pfam" id="PF02852"/>
    </source>
</evidence>
<dbReference type="InterPro" id="IPR016156">
    <property type="entry name" value="FAD/NAD-linked_Rdtase_dimer_sf"/>
</dbReference>
<keyword evidence="6 13" id="KW-0274">FAD</keyword>
<evidence type="ECO:0000313" key="21">
    <source>
        <dbReference type="Proteomes" id="UP000799770"/>
    </source>
</evidence>
<evidence type="ECO:0000256" key="2">
    <source>
        <dbReference type="ARBA" id="ARBA00011738"/>
    </source>
</evidence>
<organism evidence="20 21">
    <name type="scientific">Lophiotrema nucula</name>
    <dbReference type="NCBI Taxonomy" id="690887"/>
    <lineage>
        <taxon>Eukaryota</taxon>
        <taxon>Fungi</taxon>
        <taxon>Dikarya</taxon>
        <taxon>Ascomycota</taxon>
        <taxon>Pezizomycotina</taxon>
        <taxon>Dothideomycetes</taxon>
        <taxon>Pleosporomycetidae</taxon>
        <taxon>Pleosporales</taxon>
        <taxon>Lophiotremataceae</taxon>
        <taxon>Lophiotrema</taxon>
    </lineage>
</organism>
<proteinExistence type="inferred from homology"/>
<dbReference type="PIRSF" id="PIRSF000350">
    <property type="entry name" value="Mercury_reductase_MerA"/>
    <property type="match status" value="1"/>
</dbReference>
<feature type="domain" description="FAD/NAD(P)-binding" evidence="19">
    <location>
        <begin position="8"/>
        <end position="350"/>
    </location>
</feature>
<dbReference type="FunFam" id="3.30.390.30:FF:000003">
    <property type="entry name" value="Glutathione reductase"/>
    <property type="match status" value="1"/>
</dbReference>
<dbReference type="InterPro" id="IPR001100">
    <property type="entry name" value="Pyr_nuc-diS_OxRdtase"/>
</dbReference>
<feature type="binding site" evidence="13">
    <location>
        <position position="335"/>
    </location>
    <ligand>
        <name>FAD</name>
        <dbReference type="ChEBI" id="CHEBI:57692"/>
    </ligand>
</feature>
<dbReference type="InterPro" id="IPR023753">
    <property type="entry name" value="FAD/NAD-binding_dom"/>
</dbReference>
<comment type="similarity">
    <text evidence="1 15">Belongs to the class-I pyridine nucleotide-disulfide oxidoreductase family.</text>
</comment>
<dbReference type="Gene3D" id="3.30.390.30">
    <property type="match status" value="1"/>
</dbReference>
<dbReference type="FunFam" id="3.50.50.60:FF:000235">
    <property type="entry name" value="Glutathione reductase"/>
    <property type="match status" value="1"/>
</dbReference>
<evidence type="ECO:0000256" key="7">
    <source>
        <dbReference type="ARBA" id="ARBA00023002"/>
    </source>
</evidence>
<comment type="catalytic activity">
    <reaction evidence="10 16">
        <text>2 glutathione + NADP(+) = glutathione disulfide + NADPH + H(+)</text>
        <dbReference type="Rhea" id="RHEA:11740"/>
        <dbReference type="ChEBI" id="CHEBI:15378"/>
        <dbReference type="ChEBI" id="CHEBI:57783"/>
        <dbReference type="ChEBI" id="CHEBI:57925"/>
        <dbReference type="ChEBI" id="CHEBI:58297"/>
        <dbReference type="ChEBI" id="CHEBI:58349"/>
        <dbReference type="EC" id="1.8.1.7"/>
    </reaction>
</comment>
<evidence type="ECO:0000256" key="4">
    <source>
        <dbReference type="ARBA" id="ARBA00017111"/>
    </source>
</evidence>
<keyword evidence="5 15" id="KW-0285">Flavoprotein</keyword>
<keyword evidence="7 15" id="KW-0560">Oxidoreductase</keyword>
<reference evidence="20" key="1">
    <citation type="journal article" date="2020" name="Stud. Mycol.">
        <title>101 Dothideomycetes genomes: a test case for predicting lifestyles and emergence of pathogens.</title>
        <authorList>
            <person name="Haridas S."/>
            <person name="Albert R."/>
            <person name="Binder M."/>
            <person name="Bloem J."/>
            <person name="Labutti K."/>
            <person name="Salamov A."/>
            <person name="Andreopoulos B."/>
            <person name="Baker S."/>
            <person name="Barry K."/>
            <person name="Bills G."/>
            <person name="Bluhm B."/>
            <person name="Cannon C."/>
            <person name="Castanera R."/>
            <person name="Culley D."/>
            <person name="Daum C."/>
            <person name="Ezra D."/>
            <person name="Gonzalez J."/>
            <person name="Henrissat B."/>
            <person name="Kuo A."/>
            <person name="Liang C."/>
            <person name="Lipzen A."/>
            <person name="Lutzoni F."/>
            <person name="Magnuson J."/>
            <person name="Mondo S."/>
            <person name="Nolan M."/>
            <person name="Ohm R."/>
            <person name="Pangilinan J."/>
            <person name="Park H.-J."/>
            <person name="Ramirez L."/>
            <person name="Alfaro M."/>
            <person name="Sun H."/>
            <person name="Tritt A."/>
            <person name="Yoshinaga Y."/>
            <person name="Zwiers L.-H."/>
            <person name="Turgeon B."/>
            <person name="Goodwin S."/>
            <person name="Spatafora J."/>
            <person name="Crous P."/>
            <person name="Grigoriev I."/>
        </authorList>
    </citation>
    <scope>NUCLEOTIDE SEQUENCE</scope>
    <source>
        <strain evidence="20">CBS 627.86</strain>
    </source>
</reference>
<evidence type="ECO:0000256" key="12">
    <source>
        <dbReference type="PIRSR" id="PIRSR000350-2"/>
    </source>
</evidence>
<evidence type="ECO:0000256" key="1">
    <source>
        <dbReference type="ARBA" id="ARBA00007532"/>
    </source>
</evidence>
<dbReference type="AlphaFoldDB" id="A0A6A5YK54"/>
<feature type="binding site" evidence="13">
    <location>
        <begin position="185"/>
        <end position="192"/>
    </location>
    <ligand>
        <name>NAD(+)</name>
        <dbReference type="ChEBI" id="CHEBI:57540"/>
    </ligand>
</feature>
<keyword evidence="13" id="KW-0520">NAD</keyword>
<evidence type="ECO:0000256" key="15">
    <source>
        <dbReference type="RuleBase" id="RU003691"/>
    </source>
</evidence>
<dbReference type="GO" id="GO:0005829">
    <property type="term" value="C:cytosol"/>
    <property type="evidence" value="ECO:0007669"/>
    <property type="project" value="TreeGrafter"/>
</dbReference>
<evidence type="ECO:0000256" key="5">
    <source>
        <dbReference type="ARBA" id="ARBA00022630"/>
    </source>
</evidence>
<dbReference type="OrthoDB" id="5956163at2759"/>
<keyword evidence="21" id="KW-1185">Reference proteome</keyword>
<dbReference type="InterPro" id="IPR004099">
    <property type="entry name" value="Pyr_nucl-diS_OxRdtase_dimer"/>
</dbReference>
<evidence type="ECO:0000256" key="13">
    <source>
        <dbReference type="PIRSR" id="PIRSR000350-3"/>
    </source>
</evidence>
<evidence type="ECO:0000313" key="20">
    <source>
        <dbReference type="EMBL" id="KAF2107552.1"/>
    </source>
</evidence>
<dbReference type="GO" id="GO:0045454">
    <property type="term" value="P:cell redox homeostasis"/>
    <property type="evidence" value="ECO:0007669"/>
    <property type="project" value="InterPro"/>
</dbReference>
<keyword evidence="13" id="KW-0547">Nucleotide-binding</keyword>
<protein>
    <recommendedName>
        <fullName evidence="4 16">Glutathione reductase</fullName>
        <ecNumber evidence="3 16">1.8.1.7</ecNumber>
    </recommendedName>
</protein>
<evidence type="ECO:0000259" key="19">
    <source>
        <dbReference type="Pfam" id="PF07992"/>
    </source>
</evidence>
<dbReference type="EC" id="1.8.1.7" evidence="3 16"/>
<dbReference type="Proteomes" id="UP000799770">
    <property type="component" value="Unassembled WGS sequence"/>
</dbReference>
<evidence type="ECO:0000256" key="17">
    <source>
        <dbReference type="SAM" id="MobiDB-lite"/>
    </source>
</evidence>
<comment type="function">
    <text evidence="11 16">Catalyzes the reduction of glutathione disulfide (GSSG) to reduced glutathione (GSH). Constitutes the major mechanism to maintain a high GSH:GSSG ratio in the cytosol.</text>
</comment>
<evidence type="ECO:0000256" key="11">
    <source>
        <dbReference type="ARBA" id="ARBA00056905"/>
    </source>
</evidence>
<dbReference type="GO" id="GO:0005739">
    <property type="term" value="C:mitochondrion"/>
    <property type="evidence" value="ECO:0007669"/>
    <property type="project" value="TreeGrafter"/>
</dbReference>
<feature type="active site" description="Proton acceptor" evidence="12">
    <location>
        <position position="477"/>
    </location>
</feature>
<dbReference type="GO" id="GO:0050661">
    <property type="term" value="F:NADP binding"/>
    <property type="evidence" value="ECO:0007669"/>
    <property type="project" value="InterPro"/>
</dbReference>
<dbReference type="SUPFAM" id="SSF51905">
    <property type="entry name" value="FAD/NAD(P)-binding domain"/>
    <property type="match status" value="1"/>
</dbReference>
<evidence type="ECO:0000256" key="6">
    <source>
        <dbReference type="ARBA" id="ARBA00022827"/>
    </source>
</evidence>
<dbReference type="InterPro" id="IPR012999">
    <property type="entry name" value="Pyr_OxRdtase_I_AS"/>
</dbReference>
<dbReference type="Pfam" id="PF02852">
    <property type="entry name" value="Pyr_redox_dim"/>
    <property type="match status" value="1"/>
</dbReference>
<dbReference type="GO" id="GO:0050660">
    <property type="term" value="F:flavin adenine dinucleotide binding"/>
    <property type="evidence" value="ECO:0007669"/>
    <property type="project" value="InterPro"/>
</dbReference>
<feature type="domain" description="Pyridine nucleotide-disulphide oxidoreductase dimerisation" evidence="18">
    <location>
        <begin position="373"/>
        <end position="487"/>
    </location>
</feature>
<keyword evidence="9 15" id="KW-0676">Redox-active center</keyword>
<dbReference type="EMBL" id="ML977353">
    <property type="protein sequence ID" value="KAF2107552.1"/>
    <property type="molecule type" value="Genomic_DNA"/>
</dbReference>
<feature type="binding site" evidence="13">
    <location>
        <position position="294"/>
    </location>
    <ligand>
        <name>NAD(+)</name>
        <dbReference type="ChEBI" id="CHEBI:57540"/>
    </ligand>
</feature>
<evidence type="ECO:0000256" key="10">
    <source>
        <dbReference type="ARBA" id="ARBA00049142"/>
    </source>
</evidence>
<sequence>MAPTAKSYDYIVIGGGSGGSGAARRAAGWYGANTLLIEGGRSGGTCVNVGCIPKKMTWYMASVNETIKGAKHYFYDVPDDVKFNFDKFKKARDERILRLNGAYESNWNREGIELVHGTAKFTGRKEIEVDLQDGSGKASYTGKHILIATGGYPIVPADVDGATHGITSDGFFDIEFLPKKIAIVGAGYIAVELAGVLNALGVQVHLYIRGATFLRSFDPMIQETLTKAYEDAGVIIHKNSRKLQKVERLDSPASTPAAGAHEKRTDGASPEKRLRITDHDGGRLEVDELLWAIGRAPEIQNLDLGVPGIKLSQKGHIEVDDFQNTNVDGIYALGDVTGQAELTPVAIAAGRQLGNRLFGPPELKESRLSYENIPTVVFSHPEVGTVGLTEPQAVERYGQKNLKVYKTKFAAMYFDLYPAEGRSKHPTQYKLICAGPEEKVVGLHILGEASGEILQGFGVAIKMGATKADFDRCVAIHPTSAEELVTMR</sequence>
<feature type="disulfide bond" description="Redox-active" evidence="14">
    <location>
        <begin position="46"/>
        <end position="51"/>
    </location>
</feature>
<dbReference type="GO" id="GO:0004362">
    <property type="term" value="F:glutathione-disulfide reductase (NADPH) activity"/>
    <property type="evidence" value="ECO:0007669"/>
    <property type="project" value="UniProtKB-EC"/>
</dbReference>
<comment type="subcellular location">
    <subcellularLocation>
        <location evidence="16">Cytoplasm</location>
    </subcellularLocation>
</comment>
<evidence type="ECO:0000256" key="16">
    <source>
        <dbReference type="RuleBase" id="RU365016"/>
    </source>
</evidence>
<dbReference type="NCBIfam" id="NF004776">
    <property type="entry name" value="PRK06116.1"/>
    <property type="match status" value="1"/>
</dbReference>
<dbReference type="InterPro" id="IPR036188">
    <property type="entry name" value="FAD/NAD-bd_sf"/>
</dbReference>
<gene>
    <name evidence="20" type="ORF">BDV96DRAFT_506071</name>
</gene>
<dbReference type="PROSITE" id="PS00076">
    <property type="entry name" value="PYRIDINE_REDOX_1"/>
    <property type="match status" value="1"/>
</dbReference>
<dbReference type="GO" id="GO:0034599">
    <property type="term" value="P:cellular response to oxidative stress"/>
    <property type="evidence" value="ECO:0007669"/>
    <property type="project" value="TreeGrafter"/>
</dbReference>
<feature type="compositionally biased region" description="Basic and acidic residues" evidence="17">
    <location>
        <begin position="260"/>
        <end position="274"/>
    </location>
</feature>
<dbReference type="SUPFAM" id="SSF55424">
    <property type="entry name" value="FAD/NAD-linked reductases, dimerisation (C-terminal) domain"/>
    <property type="match status" value="1"/>
</dbReference>
<feature type="binding site" evidence="13">
    <location>
        <position position="55"/>
    </location>
    <ligand>
        <name>FAD</name>
        <dbReference type="ChEBI" id="CHEBI:57692"/>
    </ligand>
</feature>
<dbReference type="Gene3D" id="3.50.50.60">
    <property type="entry name" value="FAD/NAD(P)-binding domain"/>
    <property type="match status" value="2"/>
</dbReference>
<dbReference type="GO" id="GO:0006749">
    <property type="term" value="P:glutathione metabolic process"/>
    <property type="evidence" value="ECO:0007669"/>
    <property type="project" value="InterPro"/>
</dbReference>
<keyword evidence="8" id="KW-1015">Disulfide bond</keyword>
<dbReference type="InterPro" id="IPR006322">
    <property type="entry name" value="Glutathione_Rdtase_euk/bac"/>
</dbReference>
<comment type="cofactor">
    <cofactor evidence="13">
        <name>FAD</name>
        <dbReference type="ChEBI" id="CHEBI:57692"/>
    </cofactor>
    <text evidence="13">Binds 1 FAD per subunit.</text>
</comment>
<keyword evidence="16" id="KW-0521">NADP</keyword>
<comment type="subunit">
    <text evidence="2">Homodimer.</text>
</comment>
<name>A0A6A5YK54_9PLEO</name>
<accession>A0A6A5YK54</accession>
<evidence type="ECO:0000256" key="3">
    <source>
        <dbReference type="ARBA" id="ARBA00012607"/>
    </source>
</evidence>
<dbReference type="NCBIfam" id="TIGR01421">
    <property type="entry name" value="gluta_reduc_1"/>
    <property type="match status" value="1"/>
</dbReference>
<feature type="region of interest" description="Disordered" evidence="17">
    <location>
        <begin position="246"/>
        <end position="274"/>
    </location>
</feature>
<evidence type="ECO:0000256" key="8">
    <source>
        <dbReference type="ARBA" id="ARBA00023157"/>
    </source>
</evidence>
<dbReference type="Pfam" id="PF07992">
    <property type="entry name" value="Pyr_redox_2"/>
    <property type="match status" value="1"/>
</dbReference>
<keyword evidence="16" id="KW-0963">Cytoplasm</keyword>
<evidence type="ECO:0000256" key="9">
    <source>
        <dbReference type="ARBA" id="ARBA00023284"/>
    </source>
</evidence>
<dbReference type="PANTHER" id="PTHR42737">
    <property type="entry name" value="GLUTATHIONE REDUCTASE"/>
    <property type="match status" value="1"/>
</dbReference>
<evidence type="ECO:0000256" key="14">
    <source>
        <dbReference type="PIRSR" id="PIRSR000350-4"/>
    </source>
</evidence>
<dbReference type="PRINTS" id="PR00368">
    <property type="entry name" value="FADPNR"/>
</dbReference>
<dbReference type="PANTHER" id="PTHR42737:SF1">
    <property type="entry name" value="GLUTATHIONE REDUCTASE"/>
    <property type="match status" value="1"/>
</dbReference>